<proteinExistence type="predicted"/>
<feature type="transmembrane region" description="Helical" evidence="1">
    <location>
        <begin position="7"/>
        <end position="28"/>
    </location>
</feature>
<keyword evidence="3" id="KW-1185">Reference proteome</keyword>
<feature type="transmembrane region" description="Helical" evidence="1">
    <location>
        <begin position="34"/>
        <end position="55"/>
    </location>
</feature>
<dbReference type="EMBL" id="CP002542">
    <property type="protein sequence ID" value="AEA42155.1"/>
    <property type="molecule type" value="Genomic_DNA"/>
</dbReference>
<keyword evidence="1" id="KW-0812">Transmembrane</keyword>
<evidence type="ECO:0000313" key="3">
    <source>
        <dbReference type="Proteomes" id="UP000007463"/>
    </source>
</evidence>
<sequence length="240" mass="28348">MLKKLKLIGIEFIITIISMVTIIRSLMLETKHEIKILLLVGIGLSLVYMIHRIWIKLKEEKEKSAIREIVCSKMIKSAESFLYYIDLILINHPDRFNISNPERNKYVSEKIARNFFEVDFRIPDPYTGTSMGNLAEQVDFGMKRGYHELEKIVSRYSNKLESSKLKKIESLSENLIFKSLVDCKLWFDQITMFNEYAIRNNPTFPKNAIPITISMDFDQHRKDYIEMINLIFEMKECFLK</sequence>
<gene>
    <name evidence="2" type="ordered locus">Fluta_0145</name>
</gene>
<evidence type="ECO:0000256" key="1">
    <source>
        <dbReference type="SAM" id="Phobius"/>
    </source>
</evidence>
<dbReference type="Proteomes" id="UP000007463">
    <property type="component" value="Chromosome"/>
</dbReference>
<keyword evidence="1" id="KW-1133">Transmembrane helix</keyword>
<dbReference type="HOGENOM" id="CLU_1155085_0_0_10"/>
<keyword evidence="1" id="KW-0472">Membrane</keyword>
<name>F2IB72_FLUTR</name>
<reference evidence="2 3" key="1">
    <citation type="journal article" date="2011" name="Stand. Genomic Sci.">
        <title>Complete genome sequence of the gliding freshwater bacterium Fluviicola taffensis type strain (RW262).</title>
        <authorList>
            <person name="Woyke T."/>
            <person name="Chertkov O."/>
            <person name="Lapidus A."/>
            <person name="Nolan M."/>
            <person name="Lucas S."/>
            <person name="Del Rio T.G."/>
            <person name="Tice H."/>
            <person name="Cheng J.F."/>
            <person name="Tapia R."/>
            <person name="Han C."/>
            <person name="Goodwin L."/>
            <person name="Pitluck S."/>
            <person name="Liolios K."/>
            <person name="Pagani I."/>
            <person name="Ivanova N."/>
            <person name="Huntemann M."/>
            <person name="Mavromatis K."/>
            <person name="Mikhailova N."/>
            <person name="Pati A."/>
            <person name="Chen A."/>
            <person name="Palaniappan K."/>
            <person name="Land M."/>
            <person name="Hauser L."/>
            <person name="Brambilla E.M."/>
            <person name="Rohde M."/>
            <person name="Mwirichia R."/>
            <person name="Sikorski J."/>
            <person name="Tindall B.J."/>
            <person name="Goker M."/>
            <person name="Bristow J."/>
            <person name="Eisen J.A."/>
            <person name="Markowitz V."/>
            <person name="Hugenholtz P."/>
            <person name="Klenk H.P."/>
            <person name="Kyrpides N.C."/>
        </authorList>
    </citation>
    <scope>NUCLEOTIDE SEQUENCE [LARGE SCALE GENOMIC DNA]</scope>
    <source>
        <strain evidence="3">DSM 16823 / RW262 / RW262</strain>
    </source>
</reference>
<organism evidence="2 3">
    <name type="scientific">Fluviicola taffensis (strain DSM 16823 / NCIMB 13979 / RW262)</name>
    <dbReference type="NCBI Taxonomy" id="755732"/>
    <lineage>
        <taxon>Bacteria</taxon>
        <taxon>Pseudomonadati</taxon>
        <taxon>Bacteroidota</taxon>
        <taxon>Flavobacteriia</taxon>
        <taxon>Flavobacteriales</taxon>
        <taxon>Crocinitomicaceae</taxon>
        <taxon>Fluviicola</taxon>
    </lineage>
</organism>
<protein>
    <submittedName>
        <fullName evidence="2">Uncharacterized protein</fullName>
    </submittedName>
</protein>
<evidence type="ECO:0000313" key="2">
    <source>
        <dbReference type="EMBL" id="AEA42155.1"/>
    </source>
</evidence>
<dbReference type="AlphaFoldDB" id="F2IB72"/>
<dbReference type="RefSeq" id="WP_013684929.1">
    <property type="nucleotide sequence ID" value="NC_015321.1"/>
</dbReference>
<dbReference type="STRING" id="755732.Fluta_0145"/>
<dbReference type="KEGG" id="fte:Fluta_0145"/>
<reference evidence="3" key="2">
    <citation type="submission" date="2011-02" db="EMBL/GenBank/DDBJ databases">
        <title>The complete genome of Fluviicola taffensis DSM 16823.</title>
        <authorList>
            <consortium name="US DOE Joint Genome Institute (JGI-PGF)"/>
            <person name="Lucas S."/>
            <person name="Copeland A."/>
            <person name="Lapidus A."/>
            <person name="Bruce D."/>
            <person name="Goodwin L."/>
            <person name="Pitluck S."/>
            <person name="Kyrpides N."/>
            <person name="Mavromatis K."/>
            <person name="Ivanova N."/>
            <person name="Mikhailova N."/>
            <person name="Pagani I."/>
            <person name="Chertkov O."/>
            <person name="Detter J.C."/>
            <person name="Han C."/>
            <person name="Tapia R."/>
            <person name="Land M."/>
            <person name="Hauser L."/>
            <person name="Markowitz V."/>
            <person name="Cheng J.-F."/>
            <person name="Hugenholtz P."/>
            <person name="Woyke T."/>
            <person name="Wu D."/>
            <person name="Tindall B."/>
            <person name="Pomrenke H.G."/>
            <person name="Brambilla E."/>
            <person name="Klenk H.-P."/>
            <person name="Eisen J.A."/>
        </authorList>
    </citation>
    <scope>NUCLEOTIDE SEQUENCE [LARGE SCALE GENOMIC DNA]</scope>
    <source>
        <strain evidence="3">DSM 16823 / RW262 / RW262</strain>
    </source>
</reference>
<accession>F2IB72</accession>